<dbReference type="GO" id="GO:0004525">
    <property type="term" value="F:ribonuclease III activity"/>
    <property type="evidence" value="ECO:0007669"/>
    <property type="project" value="InterPro"/>
</dbReference>
<sequence>MEELEQELASQYDLHFDNEQLLQEALTQANYLNEHPEVEGNDYQRLEFWAMLSCNNQRQCIYLNVFQIGMKVD</sequence>
<accession>A0A380P8I4</accession>
<evidence type="ECO:0000313" key="4">
    <source>
        <dbReference type="Proteomes" id="UP000254621"/>
    </source>
</evidence>
<dbReference type="Gene3D" id="1.10.1520.10">
    <property type="entry name" value="Ribonuclease III domain"/>
    <property type="match status" value="1"/>
</dbReference>
<organism evidence="3 4">
    <name type="scientific">Weissella viridescens</name>
    <name type="common">Lactobacillus viridescens</name>
    <dbReference type="NCBI Taxonomy" id="1629"/>
    <lineage>
        <taxon>Bacteria</taxon>
        <taxon>Bacillati</taxon>
        <taxon>Bacillota</taxon>
        <taxon>Bacilli</taxon>
        <taxon>Lactobacillales</taxon>
        <taxon>Lactobacillaceae</taxon>
        <taxon>Weissella</taxon>
    </lineage>
</organism>
<name>A0A380P8I4_WEIVI</name>
<dbReference type="InterPro" id="IPR000999">
    <property type="entry name" value="RNase_III_dom"/>
</dbReference>
<dbReference type="GO" id="GO:0006364">
    <property type="term" value="P:rRNA processing"/>
    <property type="evidence" value="ECO:0007669"/>
    <property type="project" value="UniProtKB-KW"/>
</dbReference>
<protein>
    <submittedName>
        <fullName evidence="3">Ribonuclease III</fullName>
    </submittedName>
</protein>
<dbReference type="Proteomes" id="UP000254621">
    <property type="component" value="Unassembled WGS sequence"/>
</dbReference>
<dbReference type="InterPro" id="IPR036389">
    <property type="entry name" value="RNase_III_sf"/>
</dbReference>
<reference evidence="3 4" key="1">
    <citation type="submission" date="2018-06" db="EMBL/GenBank/DDBJ databases">
        <authorList>
            <consortium name="Pathogen Informatics"/>
            <person name="Doyle S."/>
        </authorList>
    </citation>
    <scope>NUCLEOTIDE SEQUENCE [LARGE SCALE GENOMIC DNA]</scope>
    <source>
        <strain evidence="3 4">NCTC13645</strain>
    </source>
</reference>
<evidence type="ECO:0000256" key="1">
    <source>
        <dbReference type="ARBA" id="ARBA00022552"/>
    </source>
</evidence>
<evidence type="ECO:0000259" key="2">
    <source>
        <dbReference type="PROSITE" id="PS50142"/>
    </source>
</evidence>
<feature type="domain" description="RNase III" evidence="2">
    <location>
        <begin position="5"/>
        <end position="48"/>
    </location>
</feature>
<evidence type="ECO:0000313" key="3">
    <source>
        <dbReference type="EMBL" id="SUP61157.1"/>
    </source>
</evidence>
<dbReference type="PROSITE" id="PS50142">
    <property type="entry name" value="RNASE_3_2"/>
    <property type="match status" value="1"/>
</dbReference>
<proteinExistence type="predicted"/>
<gene>
    <name evidence="3" type="ORF">NCTC13645_02289</name>
</gene>
<dbReference type="AlphaFoldDB" id="A0A380P8I4"/>
<dbReference type="EMBL" id="UHIV01000006">
    <property type="protein sequence ID" value="SUP61157.1"/>
    <property type="molecule type" value="Genomic_DNA"/>
</dbReference>
<keyword evidence="1" id="KW-0698">rRNA processing</keyword>
<dbReference type="SUPFAM" id="SSF69065">
    <property type="entry name" value="RNase III domain-like"/>
    <property type="match status" value="1"/>
</dbReference>